<gene>
    <name evidence="1" type="ORF">D915_009616</name>
</gene>
<accession>A0A4E0QZ73</accession>
<evidence type="ECO:0000313" key="1">
    <source>
        <dbReference type="EMBL" id="THD19624.1"/>
    </source>
</evidence>
<sequence length="135" mass="15760">MLRLIHLGCMGLTFYRFFKNEFFGATWSSPRLQFSVQMKRTRHRSVFPLNEAPLPFPDPFLLITYEEPEPKKVISIASRFTELETCLDSWFIDCFPYCGFSVLVLLKVFTKIINVIHIMNIDSGLQVVQRLSSFV</sequence>
<protein>
    <submittedName>
        <fullName evidence="1">Uncharacterized protein</fullName>
    </submittedName>
</protein>
<reference evidence="1" key="1">
    <citation type="submission" date="2019-03" db="EMBL/GenBank/DDBJ databases">
        <title>Improved annotation for the trematode Fasciola hepatica.</title>
        <authorList>
            <person name="Choi Y.-J."/>
            <person name="Martin J."/>
            <person name="Mitreva M."/>
        </authorList>
    </citation>
    <scope>NUCLEOTIDE SEQUENCE [LARGE SCALE GENOMIC DNA]</scope>
</reference>
<dbReference type="AlphaFoldDB" id="A0A4E0QZ73"/>
<organism evidence="1 2">
    <name type="scientific">Fasciola hepatica</name>
    <name type="common">Liver fluke</name>
    <dbReference type="NCBI Taxonomy" id="6192"/>
    <lineage>
        <taxon>Eukaryota</taxon>
        <taxon>Metazoa</taxon>
        <taxon>Spiralia</taxon>
        <taxon>Lophotrochozoa</taxon>
        <taxon>Platyhelminthes</taxon>
        <taxon>Trematoda</taxon>
        <taxon>Digenea</taxon>
        <taxon>Plagiorchiida</taxon>
        <taxon>Echinostomata</taxon>
        <taxon>Echinostomatoidea</taxon>
        <taxon>Fasciolidae</taxon>
        <taxon>Fasciola</taxon>
    </lineage>
</organism>
<dbReference type="EMBL" id="JXXN02005964">
    <property type="protein sequence ID" value="THD19624.1"/>
    <property type="molecule type" value="Genomic_DNA"/>
</dbReference>
<keyword evidence="2" id="KW-1185">Reference proteome</keyword>
<comment type="caution">
    <text evidence="1">The sequence shown here is derived from an EMBL/GenBank/DDBJ whole genome shotgun (WGS) entry which is preliminary data.</text>
</comment>
<dbReference type="Proteomes" id="UP000230066">
    <property type="component" value="Unassembled WGS sequence"/>
</dbReference>
<proteinExistence type="predicted"/>
<name>A0A4E0QZ73_FASHE</name>
<evidence type="ECO:0000313" key="2">
    <source>
        <dbReference type="Proteomes" id="UP000230066"/>
    </source>
</evidence>